<dbReference type="Pfam" id="PF05016">
    <property type="entry name" value="ParE_toxin"/>
    <property type="match status" value="1"/>
</dbReference>
<dbReference type="Proteomes" id="UP000092952">
    <property type="component" value="Chromosome"/>
</dbReference>
<dbReference type="PANTHER" id="PTHR35601">
    <property type="entry name" value="TOXIN RELE"/>
    <property type="match status" value="1"/>
</dbReference>
<keyword evidence="4" id="KW-1185">Reference proteome</keyword>
<gene>
    <name evidence="3" type="ORF">PG2T_07950</name>
</gene>
<dbReference type="EMBL" id="CP014671">
    <property type="protein sequence ID" value="ANX04117.1"/>
    <property type="molecule type" value="Genomic_DNA"/>
</dbReference>
<evidence type="ECO:0000313" key="4">
    <source>
        <dbReference type="Proteomes" id="UP000092952"/>
    </source>
</evidence>
<evidence type="ECO:0000313" key="3">
    <source>
        <dbReference type="EMBL" id="ANX04117.1"/>
    </source>
</evidence>
<dbReference type="SUPFAM" id="SSF143011">
    <property type="entry name" value="RelE-like"/>
    <property type="match status" value="1"/>
</dbReference>
<reference evidence="4" key="1">
    <citation type="submission" date="2016-03" db="EMBL/GenBank/DDBJ databases">
        <title>Complete genome sequence of Solimmundus cernigliae, representing a novel lineage of polycyclic aromatic hydrocarbon degraders within the Gammaproteobacteria.</title>
        <authorList>
            <person name="Singleton D.R."/>
            <person name="Dickey A.N."/>
            <person name="Scholl E.H."/>
            <person name="Wright F.A."/>
            <person name="Aitken M.D."/>
        </authorList>
    </citation>
    <scope>NUCLEOTIDE SEQUENCE [LARGE SCALE GENOMIC DNA]</scope>
    <source>
        <strain evidence="4">TR3.2</strain>
    </source>
</reference>
<protein>
    <submittedName>
        <fullName evidence="3">Addiction module antitoxin</fullName>
    </submittedName>
</protein>
<evidence type="ECO:0000256" key="1">
    <source>
        <dbReference type="ARBA" id="ARBA00006226"/>
    </source>
</evidence>
<dbReference type="STRING" id="1810504.PG2T_07950"/>
<dbReference type="PANTHER" id="PTHR35601:SF1">
    <property type="entry name" value="TOXIN RELE"/>
    <property type="match status" value="1"/>
</dbReference>
<dbReference type="Gene3D" id="3.30.2310.20">
    <property type="entry name" value="RelE-like"/>
    <property type="match status" value="1"/>
</dbReference>
<dbReference type="InParanoid" id="A0A1B1YTT9"/>
<organism evidence="3 4">
    <name type="scientific">Immundisolibacter cernigliae</name>
    <dbReference type="NCBI Taxonomy" id="1810504"/>
    <lineage>
        <taxon>Bacteria</taxon>
        <taxon>Pseudomonadati</taxon>
        <taxon>Pseudomonadota</taxon>
        <taxon>Gammaproteobacteria</taxon>
        <taxon>Immundisolibacterales</taxon>
        <taxon>Immundisolibacteraceae</taxon>
        <taxon>Immundisolibacter</taxon>
    </lineage>
</organism>
<dbReference type="AlphaFoldDB" id="A0A1B1YTT9"/>
<dbReference type="InterPro" id="IPR007712">
    <property type="entry name" value="RelE/ParE_toxin"/>
</dbReference>
<dbReference type="RefSeq" id="WP_068804023.1">
    <property type="nucleotide sequence ID" value="NZ_CP014671.1"/>
</dbReference>
<proteinExistence type="inferred from homology"/>
<dbReference type="InterPro" id="IPR035093">
    <property type="entry name" value="RelE/ParE_toxin_dom_sf"/>
</dbReference>
<dbReference type="OrthoDB" id="5570653at2"/>
<accession>A0A1B1YTT9</accession>
<dbReference type="KEGG" id="gbi:PG2T_07950"/>
<evidence type="ECO:0000256" key="2">
    <source>
        <dbReference type="ARBA" id="ARBA00022649"/>
    </source>
</evidence>
<sequence>MARYELRFKPSVAKDLRGIPSVDLRRILPRIETLREDPRPAGSEKLSAQERYRLRQGDYRILYTVLDGEVVVEIVKVGHRREV</sequence>
<comment type="similarity">
    <text evidence="1">Belongs to the RelE toxin family.</text>
</comment>
<name>A0A1B1YTT9_9GAMM</name>
<keyword evidence="2" id="KW-1277">Toxin-antitoxin system</keyword>